<dbReference type="InterPro" id="IPR001567">
    <property type="entry name" value="Pept_M3A_M3B_dom"/>
</dbReference>
<dbReference type="EMBL" id="QOQD01000004">
    <property type="protein sequence ID" value="RCL73966.1"/>
    <property type="molecule type" value="Genomic_DNA"/>
</dbReference>
<keyword evidence="5 6" id="KW-0482">Metalloprotease</keyword>
<evidence type="ECO:0000259" key="8">
    <source>
        <dbReference type="Pfam" id="PF08439"/>
    </source>
</evidence>
<dbReference type="GO" id="GO:0004222">
    <property type="term" value="F:metalloendopeptidase activity"/>
    <property type="evidence" value="ECO:0007669"/>
    <property type="project" value="InterPro"/>
</dbReference>
<dbReference type="Pfam" id="PF01432">
    <property type="entry name" value="Peptidase_M3"/>
    <property type="match status" value="1"/>
</dbReference>
<feature type="domain" description="Peptidase M3A/M3B catalytic" evidence="7">
    <location>
        <begin position="204"/>
        <end position="582"/>
    </location>
</feature>
<name>A0A368DRK4_9PROT</name>
<protein>
    <submittedName>
        <fullName evidence="9">Oligoendopeptidase F</fullName>
    </submittedName>
</protein>
<feature type="domain" description="Oligopeptidase F N-terminal" evidence="8">
    <location>
        <begin position="119"/>
        <end position="186"/>
    </location>
</feature>
<keyword evidence="1 6" id="KW-0645">Protease</keyword>
<comment type="similarity">
    <text evidence="6">Belongs to the peptidase M3 family.</text>
</comment>
<dbReference type="PANTHER" id="PTHR11804:SF5">
    <property type="entry name" value="OLIGOENDOPEPTIDASE F"/>
    <property type="match status" value="1"/>
</dbReference>
<dbReference type="CDD" id="cd09610">
    <property type="entry name" value="M3B_PepF"/>
    <property type="match status" value="1"/>
</dbReference>
<evidence type="ECO:0000256" key="1">
    <source>
        <dbReference type="ARBA" id="ARBA00022670"/>
    </source>
</evidence>
<evidence type="ECO:0000256" key="4">
    <source>
        <dbReference type="ARBA" id="ARBA00022833"/>
    </source>
</evidence>
<evidence type="ECO:0000313" key="9">
    <source>
        <dbReference type="EMBL" id="RCL73966.1"/>
    </source>
</evidence>
<dbReference type="InterPro" id="IPR042088">
    <property type="entry name" value="OligoPept_F_C"/>
</dbReference>
<keyword evidence="4 6" id="KW-0862">Zinc</keyword>
<dbReference type="PANTHER" id="PTHR11804">
    <property type="entry name" value="PROTEASE M3 THIMET OLIGOPEPTIDASE-RELATED"/>
    <property type="match status" value="1"/>
</dbReference>
<dbReference type="Proteomes" id="UP000253570">
    <property type="component" value="Unassembled WGS sequence"/>
</dbReference>
<evidence type="ECO:0000313" key="10">
    <source>
        <dbReference type="Proteomes" id="UP000253570"/>
    </source>
</evidence>
<accession>A0A368DRK4</accession>
<dbReference type="SUPFAM" id="SSF55486">
    <property type="entry name" value="Metalloproteases ('zincins'), catalytic domain"/>
    <property type="match status" value="1"/>
</dbReference>
<dbReference type="InterPro" id="IPR045090">
    <property type="entry name" value="Pept_M3A_M3B"/>
</dbReference>
<evidence type="ECO:0000256" key="2">
    <source>
        <dbReference type="ARBA" id="ARBA00022723"/>
    </source>
</evidence>
<dbReference type="Gene3D" id="1.20.140.70">
    <property type="entry name" value="Oligopeptidase f, N-terminal domain"/>
    <property type="match status" value="1"/>
</dbReference>
<evidence type="ECO:0000259" key="7">
    <source>
        <dbReference type="Pfam" id="PF01432"/>
    </source>
</evidence>
<comment type="caution">
    <text evidence="9">The sequence shown here is derived from an EMBL/GenBank/DDBJ whole genome shotgun (WGS) entry which is preliminary data.</text>
</comment>
<evidence type="ECO:0000256" key="3">
    <source>
        <dbReference type="ARBA" id="ARBA00022801"/>
    </source>
</evidence>
<reference evidence="9 10" key="1">
    <citation type="journal article" date="2018" name="Microbiome">
        <title>Fine metagenomic profile of the Mediterranean stratified and mixed water columns revealed by assembly and recruitment.</title>
        <authorList>
            <person name="Haro-Moreno J.M."/>
            <person name="Lopez-Perez M."/>
            <person name="De La Torre J.R."/>
            <person name="Picazo A."/>
            <person name="Camacho A."/>
            <person name="Rodriguez-Valera F."/>
        </authorList>
    </citation>
    <scope>NUCLEOTIDE SEQUENCE [LARGE SCALE GENOMIC DNA]</scope>
    <source>
        <strain evidence="9">MED-G57</strain>
    </source>
</reference>
<dbReference type="GO" id="GO:0046872">
    <property type="term" value="F:metal ion binding"/>
    <property type="evidence" value="ECO:0007669"/>
    <property type="project" value="UniProtKB-UniRule"/>
</dbReference>
<comment type="cofactor">
    <cofactor evidence="6">
        <name>Zn(2+)</name>
        <dbReference type="ChEBI" id="CHEBI:29105"/>
    </cofactor>
    <text evidence="6">Binds 1 zinc ion.</text>
</comment>
<evidence type="ECO:0000256" key="6">
    <source>
        <dbReference type="RuleBase" id="RU003435"/>
    </source>
</evidence>
<dbReference type="AlphaFoldDB" id="A0A368DRK4"/>
<dbReference type="InterPro" id="IPR013647">
    <property type="entry name" value="OligopepF_N_dom"/>
</dbReference>
<dbReference type="InterPro" id="IPR011977">
    <property type="entry name" value="Pept_M3B_clade3"/>
</dbReference>
<dbReference type="NCBIfam" id="TIGR02290">
    <property type="entry name" value="M3_fam_3"/>
    <property type="match status" value="1"/>
</dbReference>
<sequence>MLDNTNACPQWNLRDLYISPTSEQFSKDFKTLESDVDDFADTYKGNILGHDSNYDKQAKRLKNSINKYEELINLIGKLSAYSTLYHVTNTSDPVRTKFYGDTHTKITDISNKVIFYELELNKLEDNVLDELLTHADLSKYKSWFKNIRKYKPHQLTDEIEKIFQEKSMTSFSAWNRLFDQTISNMKVSLDGRSVSLEEALNLLLSDKEEERKIAFLAVSSKLEENIPLFTHIMNTICQDKAISDKWRNYSNSEESRHLANNIEPEVISALVNTVESNYEITSHRYYALKAKLLNKTYLESWDRNAPLPDANTKPIEWSEAKEIVIEAYEEFSKDIADIVRLFFDNNWIDARVNEGKVNGAFAHPVTTDTHPYILLNYQGKPRDVMTLAHELGHGVHQVLASDLGPLLSDTPLTLAETASVFGEMLTYKKLVRKTSNDLEKKVLLASKIEDMINTVVRQISFFKFEQYVHQKRKMGELTAEDISNIWIDTQSASLGPAIKMHEQHKYLWAYIPHFIHSPFYVYAYAFGDCLVNSLYAIYEDNPTNFVDKYISLLSSGGAKHHKDLLTPFGLDTSNPDFWDSGLSLISSMIDELEKIS</sequence>
<dbReference type="GO" id="GO:0006518">
    <property type="term" value="P:peptide metabolic process"/>
    <property type="evidence" value="ECO:0007669"/>
    <property type="project" value="TreeGrafter"/>
</dbReference>
<keyword evidence="2 6" id="KW-0479">Metal-binding</keyword>
<dbReference type="Gene3D" id="1.10.1370.20">
    <property type="entry name" value="Oligoendopeptidase f, C-terminal domain"/>
    <property type="match status" value="1"/>
</dbReference>
<organism evidence="9 10">
    <name type="scientific">PS1 clade bacterium</name>
    <dbReference type="NCBI Taxonomy" id="2175152"/>
    <lineage>
        <taxon>Bacteria</taxon>
        <taxon>Pseudomonadati</taxon>
        <taxon>Pseudomonadota</taxon>
        <taxon>Alphaproteobacteria</taxon>
        <taxon>PS1 clade</taxon>
    </lineage>
</organism>
<gene>
    <name evidence="9" type="ORF">DBW71_02530</name>
</gene>
<keyword evidence="3 6" id="KW-0378">Hydrolase</keyword>
<dbReference type="GO" id="GO:0006508">
    <property type="term" value="P:proteolysis"/>
    <property type="evidence" value="ECO:0007669"/>
    <property type="project" value="UniProtKB-KW"/>
</dbReference>
<evidence type="ECO:0000256" key="5">
    <source>
        <dbReference type="ARBA" id="ARBA00023049"/>
    </source>
</evidence>
<dbReference type="Pfam" id="PF08439">
    <property type="entry name" value="Peptidase_M3_N"/>
    <property type="match status" value="1"/>
</dbReference>
<proteinExistence type="inferred from homology"/>